<dbReference type="SMART" id="SM00909">
    <property type="entry name" value="Germane"/>
    <property type="match status" value="1"/>
</dbReference>
<feature type="compositionally biased region" description="Acidic residues" evidence="1">
    <location>
        <begin position="218"/>
        <end position="234"/>
    </location>
</feature>
<feature type="chain" id="PRO_5039092677" evidence="2">
    <location>
        <begin position="23"/>
        <end position="234"/>
    </location>
</feature>
<gene>
    <name evidence="4" type="ORF">SAMN05444373_101160</name>
</gene>
<keyword evidence="2" id="KW-0732">Signal</keyword>
<dbReference type="PROSITE" id="PS51257">
    <property type="entry name" value="PROKAR_LIPOPROTEIN"/>
    <property type="match status" value="1"/>
</dbReference>
<feature type="region of interest" description="Disordered" evidence="1">
    <location>
        <begin position="208"/>
        <end position="234"/>
    </location>
</feature>
<reference evidence="4 5" key="1">
    <citation type="submission" date="2016-11" db="EMBL/GenBank/DDBJ databases">
        <authorList>
            <person name="Varghese N."/>
            <person name="Submissions S."/>
        </authorList>
    </citation>
    <scope>NUCLEOTIDE SEQUENCE [LARGE SCALE GENOMIC DNA]</scope>
    <source>
        <strain evidence="4 5">DSM 19027</strain>
    </source>
</reference>
<accession>A0A1M6ECJ7</accession>
<evidence type="ECO:0000256" key="2">
    <source>
        <dbReference type="SAM" id="SignalP"/>
    </source>
</evidence>
<dbReference type="Proteomes" id="UP000324781">
    <property type="component" value="Unassembled WGS sequence"/>
</dbReference>
<sequence length="234" mass="25384">MKALLKLVAAALAVLMAFLLYSCGEDKETLGEQLPEEDLEPVSSIVIDEEEAAVLNEKVPVCLYFGDEQKNKLVKEIRYLDIDEAKKGASALASAIVKELIAGPKAKGLTAVLPEGVSLRAPVTIEGRVATVDLTKEFIDNHPGGKTLEELSVYSIVNALTELKEIERVKIIINGKQAKNFKGNLTLDKEFPRNEAIINKEVGMARPEDGGLVPVSGEDPEDAADFLTEEDPLE</sequence>
<evidence type="ECO:0000313" key="4">
    <source>
        <dbReference type="EMBL" id="SHI83206.1"/>
    </source>
</evidence>
<evidence type="ECO:0000256" key="1">
    <source>
        <dbReference type="SAM" id="MobiDB-lite"/>
    </source>
</evidence>
<feature type="signal peptide" evidence="2">
    <location>
        <begin position="1"/>
        <end position="22"/>
    </location>
</feature>
<feature type="domain" description="GerMN" evidence="3">
    <location>
        <begin position="93"/>
        <end position="182"/>
    </location>
</feature>
<dbReference type="RefSeq" id="WP_149678265.1">
    <property type="nucleotide sequence ID" value="NZ_FQZP01000011.1"/>
</dbReference>
<dbReference type="AlphaFoldDB" id="A0A1M6ECJ7"/>
<dbReference type="Pfam" id="PF10646">
    <property type="entry name" value="Germane"/>
    <property type="match status" value="1"/>
</dbReference>
<dbReference type="EMBL" id="FQZP01000011">
    <property type="protein sequence ID" value="SHI83206.1"/>
    <property type="molecule type" value="Genomic_DNA"/>
</dbReference>
<dbReference type="OrthoDB" id="9809406at2"/>
<proteinExistence type="predicted"/>
<evidence type="ECO:0000313" key="5">
    <source>
        <dbReference type="Proteomes" id="UP000324781"/>
    </source>
</evidence>
<organism evidence="4 5">
    <name type="scientific">Thermoclostridium caenicola</name>
    <dbReference type="NCBI Taxonomy" id="659425"/>
    <lineage>
        <taxon>Bacteria</taxon>
        <taxon>Bacillati</taxon>
        <taxon>Bacillota</taxon>
        <taxon>Clostridia</taxon>
        <taxon>Eubacteriales</taxon>
        <taxon>Oscillospiraceae</taxon>
        <taxon>Thermoclostridium</taxon>
    </lineage>
</organism>
<protein>
    <submittedName>
        <fullName evidence="4">Sporulation and spore germination</fullName>
    </submittedName>
</protein>
<name>A0A1M6ECJ7_9FIRM</name>
<evidence type="ECO:0000259" key="3">
    <source>
        <dbReference type="SMART" id="SM00909"/>
    </source>
</evidence>
<dbReference type="InterPro" id="IPR019606">
    <property type="entry name" value="GerMN"/>
</dbReference>
<keyword evidence="5" id="KW-1185">Reference proteome</keyword>